<sequence>MATGWHKKQHLWKTNTTISSRNLVEFCMNVLLATFFFLDFFLLNTVEGISADHENRILKEVISKYSNSVRPSVREDETVNFTLDITFNNIIDVDEKNQILTTSIWVRQFWTNPLTSWNESQYGGLKELIIDSNKVWQPDTVLYNNVYAEYSGRLDAIKTRVRLSHNGFTYWAAPFIFKTLCRINVADFPFDTQICKLTFGCWQYNGNEVNIRNTKKIAAIASTRVENGEWEVLKVLIERKEVFYKCCPNQPYPEISFIIHMKRRPLFYVVNLVIPNILISLLAFFSFFIPVECGERISFVITVLLSMTVFMLLVAESIPPTSDAVPVIGIYYTFSIFEVFLALLATGVSLKINYSYMFGDGLSPKLRRILFKVIGPCFGFDVAHLLDQGKKATKASFSRIDCCGKSHPSNGDEELDRVMYSEPLCDTRSRKSNNNGSIINKFKFLEKNDNKSHVSSTNSEDVGELLALSPSTKRCYHQHHLHNCAFDDVVDGSGNQRTNQEQKMAESKLAASIIDHLFLWIFVGTYVISSVLILIIPLMNLYKHA</sequence>
<keyword evidence="4 14" id="KW-1133">Transmembrane helix</keyword>
<evidence type="ECO:0000259" key="15">
    <source>
        <dbReference type="Pfam" id="PF02931"/>
    </source>
</evidence>
<dbReference type="GO" id="GO:0045211">
    <property type="term" value="C:postsynaptic membrane"/>
    <property type="evidence" value="ECO:0007669"/>
    <property type="project" value="InterPro"/>
</dbReference>
<comment type="subcellular location">
    <subcellularLocation>
        <location evidence="13">Synaptic cell membrane</location>
        <topology evidence="13">Multi-pass membrane protein</topology>
    </subcellularLocation>
</comment>
<proteinExistence type="inferred from homology"/>
<dbReference type="InterPro" id="IPR036734">
    <property type="entry name" value="Neur_chan_lig-bd_sf"/>
</dbReference>
<evidence type="ECO:0000256" key="3">
    <source>
        <dbReference type="ARBA" id="ARBA00022692"/>
    </source>
</evidence>
<keyword evidence="10" id="KW-0325">Glycoprotein</keyword>
<comment type="similarity">
    <text evidence="14">Belongs to the ligand-gated ion channel (TC 1.A.9) family.</text>
</comment>
<evidence type="ECO:0000256" key="5">
    <source>
        <dbReference type="ARBA" id="ARBA00023018"/>
    </source>
</evidence>
<keyword evidence="3 14" id="KW-0812">Transmembrane</keyword>
<dbReference type="SUPFAM" id="SSF63712">
    <property type="entry name" value="Nicotinic receptor ligand binding domain-like"/>
    <property type="match status" value="1"/>
</dbReference>
<keyword evidence="5" id="KW-0770">Synapse</keyword>
<keyword evidence="1 14" id="KW-0813">Transport</keyword>
<dbReference type="AlphaFoldDB" id="A0A6P8ICH6"/>
<evidence type="ECO:0000256" key="11">
    <source>
        <dbReference type="ARBA" id="ARBA00023286"/>
    </source>
</evidence>
<dbReference type="KEGG" id="aten:116298970"/>
<evidence type="ECO:0000256" key="2">
    <source>
        <dbReference type="ARBA" id="ARBA00022475"/>
    </source>
</evidence>
<accession>A0A6P8ICH6</accession>
<dbReference type="InterPro" id="IPR038050">
    <property type="entry name" value="Neuro_actylchol_rec"/>
</dbReference>
<dbReference type="GO" id="GO:0022848">
    <property type="term" value="F:acetylcholine-gated monoatomic cation-selective channel activity"/>
    <property type="evidence" value="ECO:0007669"/>
    <property type="project" value="InterPro"/>
</dbReference>
<dbReference type="InterPro" id="IPR018000">
    <property type="entry name" value="Neurotransmitter_ion_chnl_CS"/>
</dbReference>
<dbReference type="Proteomes" id="UP000515163">
    <property type="component" value="Unplaced"/>
</dbReference>
<keyword evidence="8" id="KW-1015">Disulfide bond</keyword>
<dbReference type="PROSITE" id="PS00236">
    <property type="entry name" value="NEUROTR_ION_CHANNEL"/>
    <property type="match status" value="1"/>
</dbReference>
<dbReference type="SUPFAM" id="SSF90112">
    <property type="entry name" value="Neurotransmitter-gated ion-channel transmembrane pore"/>
    <property type="match status" value="1"/>
</dbReference>
<reference evidence="18 19" key="1">
    <citation type="submission" date="2025-04" db="UniProtKB">
        <authorList>
            <consortium name="RefSeq"/>
        </authorList>
    </citation>
    <scope>IDENTIFICATION</scope>
    <source>
        <tissue evidence="18 19">Tentacle</tissue>
    </source>
</reference>
<dbReference type="RefSeq" id="XP_031563425.1">
    <property type="nucleotide sequence ID" value="XM_031707565.1"/>
</dbReference>
<feature type="transmembrane region" description="Helical" evidence="14">
    <location>
        <begin position="297"/>
        <end position="315"/>
    </location>
</feature>
<keyword evidence="12 14" id="KW-0407">Ion channel</keyword>
<evidence type="ECO:0000256" key="7">
    <source>
        <dbReference type="ARBA" id="ARBA00023136"/>
    </source>
</evidence>
<dbReference type="InterPro" id="IPR036719">
    <property type="entry name" value="Neuro-gated_channel_TM_sf"/>
</dbReference>
<dbReference type="Gene3D" id="1.20.58.390">
    <property type="entry name" value="Neurotransmitter-gated ion-channel transmembrane domain"/>
    <property type="match status" value="1"/>
</dbReference>
<dbReference type="InterPro" id="IPR006201">
    <property type="entry name" value="Neur_channel"/>
</dbReference>
<evidence type="ECO:0000256" key="9">
    <source>
        <dbReference type="ARBA" id="ARBA00023170"/>
    </source>
</evidence>
<evidence type="ECO:0000256" key="12">
    <source>
        <dbReference type="ARBA" id="ARBA00023303"/>
    </source>
</evidence>
<dbReference type="RefSeq" id="XP_031563427.1">
    <property type="nucleotide sequence ID" value="XM_031707567.1"/>
</dbReference>
<dbReference type="InterPro" id="IPR002394">
    <property type="entry name" value="Nicotinic_acetylcholine_rcpt"/>
</dbReference>
<evidence type="ECO:0000259" key="16">
    <source>
        <dbReference type="Pfam" id="PF02932"/>
    </source>
</evidence>
<evidence type="ECO:0000256" key="14">
    <source>
        <dbReference type="RuleBase" id="RU000687"/>
    </source>
</evidence>
<organism evidence="17 19">
    <name type="scientific">Actinia tenebrosa</name>
    <name type="common">Australian red waratah sea anemone</name>
    <dbReference type="NCBI Taxonomy" id="6105"/>
    <lineage>
        <taxon>Eukaryota</taxon>
        <taxon>Metazoa</taxon>
        <taxon>Cnidaria</taxon>
        <taxon>Anthozoa</taxon>
        <taxon>Hexacorallia</taxon>
        <taxon>Actiniaria</taxon>
        <taxon>Actiniidae</taxon>
        <taxon>Actinia</taxon>
    </lineage>
</organism>
<evidence type="ECO:0000313" key="19">
    <source>
        <dbReference type="RefSeq" id="XP_031563427.1"/>
    </source>
</evidence>
<dbReference type="Pfam" id="PF02932">
    <property type="entry name" value="Neur_chan_memb"/>
    <property type="match status" value="1"/>
</dbReference>
<dbReference type="PRINTS" id="PR00254">
    <property type="entry name" value="NICOTINICR"/>
</dbReference>
<dbReference type="InterPro" id="IPR006029">
    <property type="entry name" value="Neurotrans-gated_channel_TM"/>
</dbReference>
<evidence type="ECO:0000313" key="18">
    <source>
        <dbReference type="RefSeq" id="XP_031563425.1"/>
    </source>
</evidence>
<evidence type="ECO:0000313" key="17">
    <source>
        <dbReference type="Proteomes" id="UP000515163"/>
    </source>
</evidence>
<evidence type="ECO:0000256" key="6">
    <source>
        <dbReference type="ARBA" id="ARBA00023065"/>
    </source>
</evidence>
<dbReference type="PRINTS" id="PR00252">
    <property type="entry name" value="NRIONCHANNEL"/>
</dbReference>
<dbReference type="OrthoDB" id="5975154at2759"/>
<dbReference type="GO" id="GO:0004888">
    <property type="term" value="F:transmembrane signaling receptor activity"/>
    <property type="evidence" value="ECO:0007669"/>
    <property type="project" value="InterPro"/>
</dbReference>
<feature type="domain" description="Neurotransmitter-gated ion-channel transmembrane" evidence="16">
    <location>
        <begin position="272"/>
        <end position="533"/>
    </location>
</feature>
<keyword evidence="2" id="KW-1003">Cell membrane</keyword>
<feature type="transmembrane region" description="Helical" evidence="14">
    <location>
        <begin position="327"/>
        <end position="349"/>
    </location>
</feature>
<evidence type="ECO:0000256" key="10">
    <source>
        <dbReference type="ARBA" id="ARBA00023180"/>
    </source>
</evidence>
<dbReference type="FunFam" id="1.20.58.390:FF:000131">
    <property type="entry name" value="Predicted protein"/>
    <property type="match status" value="1"/>
</dbReference>
<name>A0A6P8ICH6_ACTTE</name>
<keyword evidence="17" id="KW-1185">Reference proteome</keyword>
<dbReference type="InterPro" id="IPR006202">
    <property type="entry name" value="Neur_chan_lig-bd"/>
</dbReference>
<gene>
    <name evidence="18 19" type="primary">LOC116298970</name>
</gene>
<dbReference type="PANTHER" id="PTHR18945">
    <property type="entry name" value="NEUROTRANSMITTER GATED ION CHANNEL"/>
    <property type="match status" value="1"/>
</dbReference>
<evidence type="ECO:0000256" key="13">
    <source>
        <dbReference type="ARBA" id="ARBA00034099"/>
    </source>
</evidence>
<feature type="domain" description="Neurotransmitter-gated ion-channel ligand-binding" evidence="15">
    <location>
        <begin position="54"/>
        <end position="265"/>
    </location>
</feature>
<evidence type="ECO:0000256" key="4">
    <source>
        <dbReference type="ARBA" id="ARBA00022989"/>
    </source>
</evidence>
<keyword evidence="11" id="KW-1071">Ligand-gated ion channel</keyword>
<keyword evidence="9" id="KW-0675">Receptor</keyword>
<dbReference type="Pfam" id="PF02931">
    <property type="entry name" value="Neur_chan_LBD"/>
    <property type="match status" value="1"/>
</dbReference>
<protein>
    <submittedName>
        <fullName evidence="18 19">Neuronal acetylcholine receptor subunit alpha-10-like</fullName>
    </submittedName>
</protein>
<dbReference type="GeneID" id="116298970"/>
<dbReference type="FunFam" id="2.70.170.10:FF:000028">
    <property type="entry name" value="AcetylCholine Receptor"/>
    <property type="match status" value="1"/>
</dbReference>
<dbReference type="Gene3D" id="2.70.170.10">
    <property type="entry name" value="Neurotransmitter-gated ion-channel ligand-binding domain"/>
    <property type="match status" value="1"/>
</dbReference>
<evidence type="ECO:0000256" key="1">
    <source>
        <dbReference type="ARBA" id="ARBA00022448"/>
    </source>
</evidence>
<dbReference type="CDD" id="cd19051">
    <property type="entry name" value="LGIC_TM_cation"/>
    <property type="match status" value="1"/>
</dbReference>
<dbReference type="CDD" id="cd18997">
    <property type="entry name" value="LGIC_ECD_nAChR"/>
    <property type="match status" value="1"/>
</dbReference>
<feature type="transmembrane region" description="Helical" evidence="14">
    <location>
        <begin position="266"/>
        <end position="291"/>
    </location>
</feature>
<evidence type="ECO:0000256" key="8">
    <source>
        <dbReference type="ARBA" id="ARBA00023157"/>
    </source>
</evidence>
<keyword evidence="6 14" id="KW-0406">Ion transport</keyword>
<keyword evidence="7 14" id="KW-0472">Membrane</keyword>
<feature type="transmembrane region" description="Helical" evidence="14">
    <location>
        <begin position="517"/>
        <end position="539"/>
    </location>
</feature>
<feature type="transmembrane region" description="Helical" evidence="14">
    <location>
        <begin position="23"/>
        <end position="43"/>
    </location>
</feature>